<reference evidence="8" key="1">
    <citation type="submission" date="2020-09" db="EMBL/GenBank/DDBJ databases">
        <authorList>
            <person name="Kikuchi T."/>
        </authorList>
    </citation>
    <scope>NUCLEOTIDE SEQUENCE</scope>
    <source>
        <strain evidence="8">Ka4C1</strain>
    </source>
</reference>
<comment type="caution">
    <text evidence="8">The sequence shown here is derived from an EMBL/GenBank/DDBJ whole genome shotgun (WGS) entry which is preliminary data.</text>
</comment>
<evidence type="ECO:0000259" key="7">
    <source>
        <dbReference type="PROSITE" id="PS50056"/>
    </source>
</evidence>
<dbReference type="Pfam" id="PF22785">
    <property type="entry name" value="Tc-R-P"/>
    <property type="match status" value="1"/>
</dbReference>
<dbReference type="InterPro" id="IPR016130">
    <property type="entry name" value="Tyr_Pase_AS"/>
</dbReference>
<dbReference type="CDD" id="cd17657">
    <property type="entry name" value="CDC14_N"/>
    <property type="match status" value="1"/>
</dbReference>
<evidence type="ECO:0000256" key="1">
    <source>
        <dbReference type="ARBA" id="ARBA00007315"/>
    </source>
</evidence>
<feature type="domain" description="Tyrosine specific protein phosphatases" evidence="7">
    <location>
        <begin position="281"/>
        <end position="343"/>
    </location>
</feature>
<evidence type="ECO:0000259" key="6">
    <source>
        <dbReference type="PROSITE" id="PS50054"/>
    </source>
</evidence>
<dbReference type="PROSITE" id="PS50054">
    <property type="entry name" value="TYR_PHOSPHATASE_DUAL"/>
    <property type="match status" value="1"/>
</dbReference>
<dbReference type="Gene3D" id="3.90.190.10">
    <property type="entry name" value="Protein tyrosine phosphatase superfamily"/>
    <property type="match status" value="2"/>
</dbReference>
<feature type="compositionally biased region" description="Basic and acidic residues" evidence="5">
    <location>
        <begin position="369"/>
        <end position="378"/>
    </location>
</feature>
<gene>
    <name evidence="8" type="ORF">BXYJ_LOCUS3828</name>
</gene>
<dbReference type="InterPro" id="IPR029260">
    <property type="entry name" value="DSPn"/>
</dbReference>
<proteinExistence type="inferred from homology"/>
<dbReference type="Proteomes" id="UP000582659">
    <property type="component" value="Unassembled WGS sequence"/>
</dbReference>
<dbReference type="CDD" id="cd14499">
    <property type="entry name" value="CDC14_C"/>
    <property type="match status" value="1"/>
</dbReference>
<dbReference type="InterPro" id="IPR029021">
    <property type="entry name" value="Prot-tyrosine_phosphatase-like"/>
</dbReference>
<dbReference type="InterPro" id="IPR003595">
    <property type="entry name" value="Tyr_Pase_cat"/>
</dbReference>
<dbReference type="FunFam" id="3.90.190.10:FF:000006">
    <property type="entry name" value="Dual specificity protein phosphatase CDC14B"/>
    <property type="match status" value="1"/>
</dbReference>
<dbReference type="PANTHER" id="PTHR23339">
    <property type="entry name" value="TYROSINE SPECIFIC PROTEIN PHOSPHATASE AND DUAL SPECIFICITY PROTEIN PHOSPHATASE"/>
    <property type="match status" value="1"/>
</dbReference>
<evidence type="ECO:0000256" key="3">
    <source>
        <dbReference type="ARBA" id="ARBA00022801"/>
    </source>
</evidence>
<dbReference type="SMART" id="SM00404">
    <property type="entry name" value="PTPc_motif"/>
    <property type="match status" value="1"/>
</dbReference>
<dbReference type="EMBL" id="CAJFDI010000002">
    <property type="protein sequence ID" value="CAD5215035.1"/>
    <property type="molecule type" value="Genomic_DNA"/>
</dbReference>
<dbReference type="InterPro" id="IPR044506">
    <property type="entry name" value="CDC14_C"/>
</dbReference>
<dbReference type="Proteomes" id="UP000659654">
    <property type="component" value="Unassembled WGS sequence"/>
</dbReference>
<dbReference type="SUPFAM" id="SSF52799">
    <property type="entry name" value="(Phosphotyrosine protein) phosphatases II"/>
    <property type="match status" value="2"/>
</dbReference>
<evidence type="ECO:0000313" key="9">
    <source>
        <dbReference type="Proteomes" id="UP000659654"/>
    </source>
</evidence>
<dbReference type="SMR" id="A0A7I8WQ66"/>
<keyword evidence="3" id="KW-0378">Hydrolase</keyword>
<comment type="similarity">
    <text evidence="1">Belongs to the protein-tyrosine phosphatase family. Non-receptor class CDC14 subfamily.</text>
</comment>
<dbReference type="InterPro" id="IPR000387">
    <property type="entry name" value="Tyr_Pase_dom"/>
</dbReference>
<evidence type="ECO:0000256" key="4">
    <source>
        <dbReference type="ARBA" id="ARBA00022912"/>
    </source>
</evidence>
<dbReference type="GO" id="GO:0004725">
    <property type="term" value="F:protein tyrosine phosphatase activity"/>
    <property type="evidence" value="ECO:0007669"/>
    <property type="project" value="UniProtKB-EC"/>
</dbReference>
<dbReference type="EMBL" id="CAJFCV020000002">
    <property type="protein sequence ID" value="CAG9096307.1"/>
    <property type="molecule type" value="Genomic_DNA"/>
</dbReference>
<evidence type="ECO:0000313" key="8">
    <source>
        <dbReference type="EMBL" id="CAD5215035.1"/>
    </source>
</evidence>
<sequence>MGRHSLTSIYALKTDDLANMTLTSTAGRPYGHVAQIIPGKLFFGSFHEMPRNDDHTIHARIDEQVAYHPFYSDFGPINLAELHKACLFIDNLLKENPKRRVVICSDSNDCNRVNSAFLVASYMVIYHKLGADQAYLRVQRAEPPAFIGYIDAALGEPSYLLHLQHTIKAVEKALKFNWLNFETFDPEEYEYYERVENGDLNWIIPGKILSFCGPHDRSYVHNGYPYHAPEVYFDYFREKGVSTIVRLNTKLYDRKRFIDAGFDHQDLFFIDGSTPTQEIVLKFIDIVDKAPGAVAIHCKAGLGRTGTLIACWMMKEFKLTAPQCMGWLRICRPGSVIGPQQQFLIEKQAWCWKLGSSQGKTRSPHRSPQRNEDRRNDNVVEISLDAKPTKVINGNYDETTINDKGQSQGDRLNEMKLRSQRVVAKHPSDTFVNPIPCGTTPTYHGPTATTPIKQMKLSTVPRPPPDAYKKTSLSSFRMPISKVIVATTHHKTSPRIPSIKSARPQPYSTSPGNLKYGLRPRKTLTSPIRYDPATEKSNISKVLVRHHKPLTPGRYNSRF</sequence>
<evidence type="ECO:0000256" key="5">
    <source>
        <dbReference type="SAM" id="MobiDB-lite"/>
    </source>
</evidence>
<keyword evidence="9" id="KW-1185">Reference proteome</keyword>
<dbReference type="SMART" id="SM00195">
    <property type="entry name" value="DSPc"/>
    <property type="match status" value="1"/>
</dbReference>
<protein>
    <recommendedName>
        <fullName evidence="2">protein-tyrosine-phosphatase</fullName>
        <ecNumber evidence="2">3.1.3.48</ecNumber>
    </recommendedName>
</protein>
<dbReference type="PROSITE" id="PS50056">
    <property type="entry name" value="TYR_PHOSPHATASE_2"/>
    <property type="match status" value="1"/>
</dbReference>
<keyword evidence="4" id="KW-0904">Protein phosphatase</keyword>
<feature type="domain" description="Tyrosine-protein phosphatase" evidence="6">
    <location>
        <begin position="198"/>
        <end position="356"/>
    </location>
</feature>
<feature type="region of interest" description="Disordered" evidence="5">
    <location>
        <begin position="489"/>
        <end position="532"/>
    </location>
</feature>
<dbReference type="InterPro" id="IPR050561">
    <property type="entry name" value="PTP"/>
</dbReference>
<dbReference type="OrthoDB" id="266663at2759"/>
<evidence type="ECO:0000256" key="2">
    <source>
        <dbReference type="ARBA" id="ARBA00013064"/>
    </source>
</evidence>
<feature type="region of interest" description="Disordered" evidence="5">
    <location>
        <begin position="356"/>
        <end position="380"/>
    </location>
</feature>
<dbReference type="InterPro" id="IPR020422">
    <property type="entry name" value="TYR_PHOSPHATASE_DUAL_dom"/>
</dbReference>
<dbReference type="AlphaFoldDB" id="A0A7I8WQ66"/>
<dbReference type="PROSITE" id="PS00383">
    <property type="entry name" value="TYR_PHOSPHATASE_1"/>
    <property type="match status" value="1"/>
</dbReference>
<name>A0A7I8WQ66_BURXY</name>
<accession>A0A7I8WQ66</accession>
<organism evidence="8 9">
    <name type="scientific">Bursaphelenchus xylophilus</name>
    <name type="common">Pinewood nematode worm</name>
    <name type="synonym">Aphelenchoides xylophilus</name>
    <dbReference type="NCBI Taxonomy" id="6326"/>
    <lineage>
        <taxon>Eukaryota</taxon>
        <taxon>Metazoa</taxon>
        <taxon>Ecdysozoa</taxon>
        <taxon>Nematoda</taxon>
        <taxon>Chromadorea</taxon>
        <taxon>Rhabditida</taxon>
        <taxon>Tylenchina</taxon>
        <taxon>Tylenchomorpha</taxon>
        <taxon>Aphelenchoidea</taxon>
        <taxon>Aphelenchoididae</taxon>
        <taxon>Bursaphelenchus</taxon>
    </lineage>
</organism>
<dbReference type="Pfam" id="PF14671">
    <property type="entry name" value="DSPn"/>
    <property type="match status" value="1"/>
</dbReference>
<dbReference type="EC" id="3.1.3.48" evidence="2"/>